<proteinExistence type="predicted"/>
<evidence type="ECO:0008006" key="4">
    <source>
        <dbReference type="Google" id="ProtNLM"/>
    </source>
</evidence>
<dbReference type="PANTHER" id="PTHR34817:SF2">
    <property type="entry name" value="NUCLEOTIDYLTRANSFERASE"/>
    <property type="match status" value="1"/>
</dbReference>
<dbReference type="Pfam" id="PF10127">
    <property type="entry name" value="RlaP"/>
    <property type="match status" value="2"/>
</dbReference>
<gene>
    <name evidence="2" type="ORF">GCM10007977_027920</name>
</gene>
<dbReference type="AlphaFoldDB" id="A0A917WSB0"/>
<dbReference type="Proteomes" id="UP000642070">
    <property type="component" value="Unassembled WGS sequence"/>
</dbReference>
<comment type="caution">
    <text evidence="2">The sequence shown here is derived from an EMBL/GenBank/DDBJ whole genome shotgun (WGS) entry which is preliminary data.</text>
</comment>
<feature type="region of interest" description="Disordered" evidence="1">
    <location>
        <begin position="227"/>
        <end position="261"/>
    </location>
</feature>
<sequence>MHDLTIVASHTIYSAIVGSRAYGLAGESSDTDRRGVFQAPTPSFWPLRKPPTHVEGPLPEQFSWELERACTLALSANPTVLECLWSPLVERVTEAGRDLLSIRAAFLSRRTARTYGDYARDQLAKLTTTRAKTGQVRWKQAMHMARLLRAGAHVLREAEILVDVTRWREELLSIRRGDLTWEAFATLAESLEADLESAAASTTLPDAPDHATVEAFLVTARSRSATTSAPARSAAPFAHRTPTASAPTASAPATPAPATSAPATLSLAPLPPAAVAAGVPGWAGEVVDELAYPVVFATVSGAHLYGFASVDSDLDLRACHLLPLAEVVGLHTGPETVQSGGERDCMELDVVAQELAKFIRLLLRPNGYVLEQLLSPLVVRTSELHDELAALSRHCVTSRHAHHYLGFAAGQWQLFQKTGELKPALYTLRVLHTGIHLMRTGEIQADLRPLASLPYIADMIEAKRAGEHHLLPADLVSRDRLADDVESLTATLEAARDTSALPAAPSAGDALEALLIRTRLGHA</sequence>
<keyword evidence="3" id="KW-1185">Reference proteome</keyword>
<evidence type="ECO:0000256" key="1">
    <source>
        <dbReference type="SAM" id="MobiDB-lite"/>
    </source>
</evidence>
<reference evidence="2" key="2">
    <citation type="submission" date="2020-09" db="EMBL/GenBank/DDBJ databases">
        <authorList>
            <person name="Sun Q."/>
            <person name="Ohkuma M."/>
        </authorList>
    </citation>
    <scope>NUCLEOTIDE SEQUENCE</scope>
    <source>
        <strain evidence="2">JCM 19831</strain>
    </source>
</reference>
<evidence type="ECO:0000313" key="3">
    <source>
        <dbReference type="Proteomes" id="UP000642070"/>
    </source>
</evidence>
<protein>
    <recommendedName>
        <fullName evidence="4">Nucleotidyltransferase</fullName>
    </recommendedName>
</protein>
<organism evidence="2 3">
    <name type="scientific">Dactylosporangium sucinum</name>
    <dbReference type="NCBI Taxonomy" id="1424081"/>
    <lineage>
        <taxon>Bacteria</taxon>
        <taxon>Bacillati</taxon>
        <taxon>Actinomycetota</taxon>
        <taxon>Actinomycetes</taxon>
        <taxon>Micromonosporales</taxon>
        <taxon>Micromonosporaceae</taxon>
        <taxon>Dactylosporangium</taxon>
    </lineage>
</organism>
<evidence type="ECO:0000313" key="2">
    <source>
        <dbReference type="EMBL" id="GGM25211.1"/>
    </source>
</evidence>
<dbReference type="InterPro" id="IPR018775">
    <property type="entry name" value="RlaP"/>
</dbReference>
<dbReference type="PANTHER" id="PTHR34817">
    <property type="entry name" value="NUCLEOTIDYLTRANSFERASE"/>
    <property type="match status" value="1"/>
</dbReference>
<accession>A0A917WSB0</accession>
<reference evidence="2" key="1">
    <citation type="journal article" date="2014" name="Int. J. Syst. Evol. Microbiol.">
        <title>Complete genome sequence of Corynebacterium casei LMG S-19264T (=DSM 44701T), isolated from a smear-ripened cheese.</title>
        <authorList>
            <consortium name="US DOE Joint Genome Institute (JGI-PGF)"/>
            <person name="Walter F."/>
            <person name="Albersmeier A."/>
            <person name="Kalinowski J."/>
            <person name="Ruckert C."/>
        </authorList>
    </citation>
    <scope>NUCLEOTIDE SEQUENCE</scope>
    <source>
        <strain evidence="2">JCM 19831</strain>
    </source>
</reference>
<dbReference type="EMBL" id="BMPI01000011">
    <property type="protein sequence ID" value="GGM25211.1"/>
    <property type="molecule type" value="Genomic_DNA"/>
</dbReference>
<name>A0A917WSB0_9ACTN</name>